<keyword evidence="7" id="KW-1185">Reference proteome</keyword>
<organism evidence="6 7">
    <name type="scientific">Novosphingobium nitrogenifigens DSM 19370</name>
    <dbReference type="NCBI Taxonomy" id="983920"/>
    <lineage>
        <taxon>Bacteria</taxon>
        <taxon>Pseudomonadati</taxon>
        <taxon>Pseudomonadota</taxon>
        <taxon>Alphaproteobacteria</taxon>
        <taxon>Sphingomonadales</taxon>
        <taxon>Sphingomonadaceae</taxon>
        <taxon>Novosphingobium</taxon>
    </lineage>
</organism>
<evidence type="ECO:0000256" key="2">
    <source>
        <dbReference type="ARBA" id="ARBA00023015"/>
    </source>
</evidence>
<dbReference type="GO" id="GO:0000976">
    <property type="term" value="F:transcription cis-regulatory region binding"/>
    <property type="evidence" value="ECO:0007669"/>
    <property type="project" value="TreeGrafter"/>
</dbReference>
<sequence length="299" mass="32203">MKRLAIYHLETLLWIARLGTFRAAAERLNTTQPAISARVREIEEQLGVALFRREGRMMVLTARGRDLVREVEPLWAGFERALHKASDFSGAAGMVRVGAGEIAAAGCLPGFVRDVERDLPGVTLEVELDLTARMVQHLLGGRSDLVFLAGPVASPGIRTAAIGTVGLVFAASAETARSLRDGDAAGAIPVWALPPTSPLHAVTRECLSGSNVSGTDIQARAVATCNNVRTLIDIVLAGRGAAVMPETMVREDLARGALVELLPRPTRHLQFEAAIRETERDPLILELFRRASQLQIDPA</sequence>
<dbReference type="SUPFAM" id="SSF46785">
    <property type="entry name" value="Winged helix' DNA-binding domain"/>
    <property type="match status" value="1"/>
</dbReference>
<dbReference type="GO" id="GO:0003700">
    <property type="term" value="F:DNA-binding transcription factor activity"/>
    <property type="evidence" value="ECO:0007669"/>
    <property type="project" value="InterPro"/>
</dbReference>
<evidence type="ECO:0000256" key="1">
    <source>
        <dbReference type="ARBA" id="ARBA00009437"/>
    </source>
</evidence>
<evidence type="ECO:0000256" key="4">
    <source>
        <dbReference type="ARBA" id="ARBA00023163"/>
    </source>
</evidence>
<dbReference type="InterPro" id="IPR036388">
    <property type="entry name" value="WH-like_DNA-bd_sf"/>
</dbReference>
<dbReference type="SUPFAM" id="SSF53850">
    <property type="entry name" value="Periplasmic binding protein-like II"/>
    <property type="match status" value="1"/>
</dbReference>
<accession>F1Z633</accession>
<dbReference type="CDD" id="cd05466">
    <property type="entry name" value="PBP2_LTTR_substrate"/>
    <property type="match status" value="1"/>
</dbReference>
<dbReference type="Pfam" id="PF00126">
    <property type="entry name" value="HTH_1"/>
    <property type="match status" value="1"/>
</dbReference>
<name>F1Z633_9SPHN</name>
<dbReference type="InterPro" id="IPR005119">
    <property type="entry name" value="LysR_subst-bd"/>
</dbReference>
<dbReference type="PANTHER" id="PTHR30126:SF77">
    <property type="entry name" value="TRANSCRIPTIONAL REGULATORY PROTEIN"/>
    <property type="match status" value="1"/>
</dbReference>
<dbReference type="Proteomes" id="UP000004728">
    <property type="component" value="Unassembled WGS sequence"/>
</dbReference>
<evidence type="ECO:0000313" key="7">
    <source>
        <dbReference type="Proteomes" id="UP000004728"/>
    </source>
</evidence>
<reference evidence="6 7" key="1">
    <citation type="journal article" date="2012" name="J. Bacteriol.">
        <title>Draft Genome Sequence of Novosphingobium nitrogenifigens Y88T.</title>
        <authorList>
            <person name="Strabala T.J."/>
            <person name="Macdonald L."/>
            <person name="Liu V."/>
            <person name="Smit A.M."/>
        </authorList>
    </citation>
    <scope>NUCLEOTIDE SEQUENCE [LARGE SCALE GENOMIC DNA]</scope>
    <source>
        <strain evidence="6 7">DSM 19370</strain>
    </source>
</reference>
<dbReference type="OrthoDB" id="464481at2"/>
<dbReference type="Gene3D" id="1.10.10.10">
    <property type="entry name" value="Winged helix-like DNA-binding domain superfamily/Winged helix DNA-binding domain"/>
    <property type="match status" value="1"/>
</dbReference>
<comment type="similarity">
    <text evidence="1">Belongs to the LysR transcriptional regulatory family.</text>
</comment>
<dbReference type="InParanoid" id="F1Z633"/>
<dbReference type="RefSeq" id="WP_008069584.1">
    <property type="nucleotide sequence ID" value="NZ_AQWK01000003.1"/>
</dbReference>
<gene>
    <name evidence="6" type="ORF">Y88_2254</name>
</gene>
<dbReference type="PANTHER" id="PTHR30126">
    <property type="entry name" value="HTH-TYPE TRANSCRIPTIONAL REGULATOR"/>
    <property type="match status" value="1"/>
</dbReference>
<dbReference type="EMBL" id="AEWJ01000024">
    <property type="protein sequence ID" value="EGD59815.1"/>
    <property type="molecule type" value="Genomic_DNA"/>
</dbReference>
<keyword evidence="2" id="KW-0805">Transcription regulation</keyword>
<proteinExistence type="inferred from homology"/>
<keyword evidence="3" id="KW-0238">DNA-binding</keyword>
<evidence type="ECO:0000313" key="6">
    <source>
        <dbReference type="EMBL" id="EGD59815.1"/>
    </source>
</evidence>
<evidence type="ECO:0000259" key="5">
    <source>
        <dbReference type="PROSITE" id="PS50931"/>
    </source>
</evidence>
<dbReference type="AlphaFoldDB" id="F1Z633"/>
<dbReference type="InterPro" id="IPR000847">
    <property type="entry name" value="LysR_HTH_N"/>
</dbReference>
<comment type="caution">
    <text evidence="6">The sequence shown here is derived from an EMBL/GenBank/DDBJ whole genome shotgun (WGS) entry which is preliminary data.</text>
</comment>
<protein>
    <submittedName>
        <fullName evidence="6">LysR family transcriptional regulator</fullName>
    </submittedName>
</protein>
<dbReference type="PRINTS" id="PR00039">
    <property type="entry name" value="HTHLYSR"/>
</dbReference>
<evidence type="ECO:0000256" key="3">
    <source>
        <dbReference type="ARBA" id="ARBA00023125"/>
    </source>
</evidence>
<dbReference type="Pfam" id="PF03466">
    <property type="entry name" value="LysR_substrate"/>
    <property type="match status" value="1"/>
</dbReference>
<dbReference type="STRING" id="983920.Y88_2254"/>
<feature type="domain" description="HTH lysR-type" evidence="5">
    <location>
        <begin position="1"/>
        <end position="61"/>
    </location>
</feature>
<dbReference type="Gene3D" id="3.40.190.10">
    <property type="entry name" value="Periplasmic binding protein-like II"/>
    <property type="match status" value="2"/>
</dbReference>
<dbReference type="eggNOG" id="COG0583">
    <property type="taxonomic scope" value="Bacteria"/>
</dbReference>
<keyword evidence="4" id="KW-0804">Transcription</keyword>
<dbReference type="InterPro" id="IPR036390">
    <property type="entry name" value="WH_DNA-bd_sf"/>
</dbReference>
<dbReference type="PROSITE" id="PS50931">
    <property type="entry name" value="HTH_LYSR"/>
    <property type="match status" value="1"/>
</dbReference>
<dbReference type="HOGENOM" id="CLU_039613_6_1_5"/>